<keyword evidence="3" id="KW-1185">Reference proteome</keyword>
<dbReference type="AlphaFoldDB" id="A0A939BZD1"/>
<reference evidence="2" key="1">
    <citation type="submission" date="2021-01" db="EMBL/GenBank/DDBJ databases">
        <title>Novel species in genus Nocardioides.</title>
        <authorList>
            <person name="Zhang G."/>
        </authorList>
    </citation>
    <scope>NUCLEOTIDE SEQUENCE</scope>
    <source>
        <strain evidence="2">Zg-536</strain>
    </source>
</reference>
<organism evidence="2 3">
    <name type="scientific">Nocardioides faecalis</name>
    <dbReference type="NCBI Taxonomy" id="2803858"/>
    <lineage>
        <taxon>Bacteria</taxon>
        <taxon>Bacillati</taxon>
        <taxon>Actinomycetota</taxon>
        <taxon>Actinomycetes</taxon>
        <taxon>Propionibacteriales</taxon>
        <taxon>Nocardioidaceae</taxon>
        <taxon>Nocardioides</taxon>
    </lineage>
</organism>
<dbReference type="InterPro" id="IPR001279">
    <property type="entry name" value="Metallo-B-lactamas"/>
</dbReference>
<dbReference type="Proteomes" id="UP000663791">
    <property type="component" value="Unassembled WGS sequence"/>
</dbReference>
<feature type="domain" description="Metallo-beta-lactamase" evidence="1">
    <location>
        <begin position="42"/>
        <end position="256"/>
    </location>
</feature>
<proteinExistence type="predicted"/>
<name>A0A939BZD1_9ACTN</name>
<comment type="caution">
    <text evidence="2">The sequence shown here is derived from an EMBL/GenBank/DDBJ whole genome shotgun (WGS) entry which is preliminary data.</text>
</comment>
<dbReference type="PANTHER" id="PTHR42951">
    <property type="entry name" value="METALLO-BETA-LACTAMASE DOMAIN-CONTAINING"/>
    <property type="match status" value="1"/>
</dbReference>
<sequence>MSIPLHEIEARTYRERRVASPGAVVDGVWAVPVPLHGSPLRSVTVHLLESSAGLVLVDAGYEHPGCWTAFRDGLATLGLGVEEICAVLLSHNHPDHVGFADRVRQASGAEVVIHREDDFDHQRAIGRGGFLDQLRRALPAAGVPAETAQRMYDEAVKVAHHAEDLVPDRILDGDTDLTYGDLVVRVLHTPGHTPGHTVHVAHGVVLTGDTMMPEGPTQLAIPSLPGDAPARDLLATLTRIRDLAAHGEVHAAAPAHQYAYRDVAERATELLEHHAGERERALEVAATHGAGASAWDVAPHLRWAKPWEDLGHGTRRFALMHTAALLAGG</sequence>
<dbReference type="SUPFAM" id="SSF56281">
    <property type="entry name" value="Metallo-hydrolase/oxidoreductase"/>
    <property type="match status" value="1"/>
</dbReference>
<dbReference type="Pfam" id="PF00753">
    <property type="entry name" value="Lactamase_B"/>
    <property type="match status" value="1"/>
</dbReference>
<dbReference type="SMART" id="SM00849">
    <property type="entry name" value="Lactamase_B"/>
    <property type="match status" value="1"/>
</dbReference>
<dbReference type="InterPro" id="IPR036866">
    <property type="entry name" value="RibonucZ/Hydroxyglut_hydro"/>
</dbReference>
<protein>
    <submittedName>
        <fullName evidence="2">MBL fold metallo-hydrolase</fullName>
    </submittedName>
</protein>
<dbReference type="InterPro" id="IPR050855">
    <property type="entry name" value="NDM-1-like"/>
</dbReference>
<dbReference type="Gene3D" id="3.60.15.10">
    <property type="entry name" value="Ribonuclease Z/Hydroxyacylglutathione hydrolase-like"/>
    <property type="match status" value="1"/>
</dbReference>
<dbReference type="EMBL" id="JAERTX010000014">
    <property type="protein sequence ID" value="MBM9461188.1"/>
    <property type="molecule type" value="Genomic_DNA"/>
</dbReference>
<dbReference type="RefSeq" id="WP_205292504.1">
    <property type="nucleotide sequence ID" value="NZ_CP074406.1"/>
</dbReference>
<gene>
    <name evidence="2" type="ORF">JK386_14900</name>
</gene>
<accession>A0A939BZD1</accession>
<evidence type="ECO:0000313" key="2">
    <source>
        <dbReference type="EMBL" id="MBM9461188.1"/>
    </source>
</evidence>
<dbReference type="PANTHER" id="PTHR42951:SF17">
    <property type="entry name" value="METALLO-BETA-LACTAMASE DOMAIN-CONTAINING PROTEIN"/>
    <property type="match status" value="1"/>
</dbReference>
<evidence type="ECO:0000259" key="1">
    <source>
        <dbReference type="SMART" id="SM00849"/>
    </source>
</evidence>
<evidence type="ECO:0000313" key="3">
    <source>
        <dbReference type="Proteomes" id="UP000663791"/>
    </source>
</evidence>